<dbReference type="Proteomes" id="UP001346149">
    <property type="component" value="Unassembled WGS sequence"/>
</dbReference>
<gene>
    <name evidence="1" type="ORF">SAY86_031418</name>
</gene>
<reference evidence="1 2" key="1">
    <citation type="journal article" date="2023" name="Hortic Res">
        <title>Pangenome of water caltrop reveals structural variations and asymmetric subgenome divergence after allopolyploidization.</title>
        <authorList>
            <person name="Zhang X."/>
            <person name="Chen Y."/>
            <person name="Wang L."/>
            <person name="Yuan Y."/>
            <person name="Fang M."/>
            <person name="Shi L."/>
            <person name="Lu R."/>
            <person name="Comes H.P."/>
            <person name="Ma Y."/>
            <person name="Chen Y."/>
            <person name="Huang G."/>
            <person name="Zhou Y."/>
            <person name="Zheng Z."/>
            <person name="Qiu Y."/>
        </authorList>
    </citation>
    <scope>NUCLEOTIDE SEQUENCE [LARGE SCALE GENOMIC DNA]</scope>
    <source>
        <strain evidence="1">F231</strain>
    </source>
</reference>
<evidence type="ECO:0000313" key="1">
    <source>
        <dbReference type="EMBL" id="KAK4791005.1"/>
    </source>
</evidence>
<organism evidence="1 2">
    <name type="scientific">Trapa natans</name>
    <name type="common">Water chestnut</name>
    <dbReference type="NCBI Taxonomy" id="22666"/>
    <lineage>
        <taxon>Eukaryota</taxon>
        <taxon>Viridiplantae</taxon>
        <taxon>Streptophyta</taxon>
        <taxon>Embryophyta</taxon>
        <taxon>Tracheophyta</taxon>
        <taxon>Spermatophyta</taxon>
        <taxon>Magnoliopsida</taxon>
        <taxon>eudicotyledons</taxon>
        <taxon>Gunneridae</taxon>
        <taxon>Pentapetalae</taxon>
        <taxon>rosids</taxon>
        <taxon>malvids</taxon>
        <taxon>Myrtales</taxon>
        <taxon>Lythraceae</taxon>
        <taxon>Trapa</taxon>
    </lineage>
</organism>
<proteinExistence type="predicted"/>
<sequence length="255" mass="28193">MLLTVEGGGFFSSSATGYSRGFSLLILGQKSEEKSMRVSPCNQNQLVDQGSETDLQLASKKNHLSRGCASFICFGHVSAGLDTPSVLKVGPAQQQERLPDPLDLDKGHDHVTDVEDKVIVGKVNLKSSLKTHSKSNPVLIEHKNESRMVNDGVIIAGEHDGERRRVQWTDACGKELVEIREFESRYTSLPSSSIFILLVYFHPPKDYHVTAVKEVDQMMSWIVEMKGVVRVPSCSWLAAAKKWGENPNLFAVAIL</sequence>
<accession>A0AAN7M7K5</accession>
<protein>
    <submittedName>
        <fullName evidence="1">Uncharacterized protein</fullName>
    </submittedName>
</protein>
<dbReference type="AlphaFoldDB" id="A0AAN7M7K5"/>
<dbReference type="PANTHER" id="PTHR33401:SF3">
    <property type="entry name" value="LOW AFFINITY POTASSIUM TRANSPORT SYSTEM PROTEIN"/>
    <property type="match status" value="1"/>
</dbReference>
<keyword evidence="2" id="KW-1185">Reference proteome</keyword>
<comment type="caution">
    <text evidence="1">The sequence shown here is derived from an EMBL/GenBank/DDBJ whole genome shotgun (WGS) entry which is preliminary data.</text>
</comment>
<evidence type="ECO:0000313" key="2">
    <source>
        <dbReference type="Proteomes" id="UP001346149"/>
    </source>
</evidence>
<dbReference type="EMBL" id="JAXQNO010000009">
    <property type="protein sequence ID" value="KAK4791005.1"/>
    <property type="molecule type" value="Genomic_DNA"/>
</dbReference>
<name>A0AAN7M7K5_TRANT</name>
<dbReference type="PANTHER" id="PTHR33401">
    <property type="entry name" value="LIGHT-HARVESTING COMPLEX-LIKE PROTEIN OHP2, CHLOROPLASTIC"/>
    <property type="match status" value="1"/>
</dbReference>